<dbReference type="Pfam" id="PF13376">
    <property type="entry name" value="OmdA"/>
    <property type="match status" value="1"/>
</dbReference>
<gene>
    <name evidence="1" type="ORF">SAMN04487995_3847</name>
</gene>
<evidence type="ECO:0000313" key="1">
    <source>
        <dbReference type="EMBL" id="SEJ26517.1"/>
    </source>
</evidence>
<name>A0A1H6XIJ1_9BACT</name>
<dbReference type="RefSeq" id="WP_090338305.1">
    <property type="nucleotide sequence ID" value="NZ_FNXY01000006.1"/>
</dbReference>
<dbReference type="Proteomes" id="UP000199532">
    <property type="component" value="Unassembled WGS sequence"/>
</dbReference>
<dbReference type="EMBL" id="FNXY01000006">
    <property type="protein sequence ID" value="SEJ26517.1"/>
    <property type="molecule type" value="Genomic_DNA"/>
</dbReference>
<dbReference type="OrthoDB" id="9796999at2"/>
<dbReference type="AlphaFoldDB" id="A0A1H6XIJ1"/>
<organism evidence="1 2">
    <name type="scientific">Dyadobacter koreensis</name>
    <dbReference type="NCBI Taxonomy" id="408657"/>
    <lineage>
        <taxon>Bacteria</taxon>
        <taxon>Pseudomonadati</taxon>
        <taxon>Bacteroidota</taxon>
        <taxon>Cytophagia</taxon>
        <taxon>Cytophagales</taxon>
        <taxon>Spirosomataceae</taxon>
        <taxon>Dyadobacter</taxon>
    </lineage>
</organism>
<keyword evidence="2" id="KW-1185">Reference proteome</keyword>
<evidence type="ECO:0000313" key="2">
    <source>
        <dbReference type="Proteomes" id="UP000199532"/>
    </source>
</evidence>
<sequence>MVDKEVTTFTPSNRQEWRTWLEQNHSHKQAVWLIYHKKSAQIPSITWSEAVDEALCFGWIDSLAKPVDSQRYMQFFSKRKPKSGWSKINKDKVEKLIEDGLMASAGFAVIETAKQNGSWPLLDEVENIVVPADLDEALADNPAAYEFFQTLSRSDKRNLLQWLVLAKKIETREKRIKEIIEFAAQKLKPGILKWTKKPKP</sequence>
<protein>
    <submittedName>
        <fullName evidence="1">Uncharacterized conserved protein YdeI, YjbR/CyaY-like superfamily, DUF1801 family</fullName>
    </submittedName>
</protein>
<proteinExistence type="predicted"/>
<reference evidence="1 2" key="1">
    <citation type="submission" date="2016-10" db="EMBL/GenBank/DDBJ databases">
        <authorList>
            <person name="de Groot N.N."/>
        </authorList>
    </citation>
    <scope>NUCLEOTIDE SEQUENCE [LARGE SCALE GENOMIC DNA]</scope>
    <source>
        <strain evidence="1 2">DSM 19938</strain>
    </source>
</reference>
<accession>A0A1H6XIJ1</accession>